<comment type="caution">
    <text evidence="1">The sequence shown here is derived from an EMBL/GenBank/DDBJ whole genome shotgun (WGS) entry which is preliminary data.</text>
</comment>
<name>A0ACB8GAN9_9SAUR</name>
<organism evidence="1 2">
    <name type="scientific">Sphaerodactylus townsendi</name>
    <dbReference type="NCBI Taxonomy" id="933632"/>
    <lineage>
        <taxon>Eukaryota</taxon>
        <taxon>Metazoa</taxon>
        <taxon>Chordata</taxon>
        <taxon>Craniata</taxon>
        <taxon>Vertebrata</taxon>
        <taxon>Euteleostomi</taxon>
        <taxon>Lepidosauria</taxon>
        <taxon>Squamata</taxon>
        <taxon>Bifurcata</taxon>
        <taxon>Gekkota</taxon>
        <taxon>Sphaerodactylidae</taxon>
        <taxon>Sphaerodactylus</taxon>
    </lineage>
</organism>
<dbReference type="EMBL" id="CM037614">
    <property type="protein sequence ID" value="KAH8016661.1"/>
    <property type="molecule type" value="Genomic_DNA"/>
</dbReference>
<sequence>MLRPSHLAHPAPWVVAELADGPPGCSTPQPSPLAPWAAVELVDGPPGCSATRPPPLARPTEQPGTTQADPLACQPALLLHEGQITEMITIVQTFSALSMSTIEGIDIMAIKFKNIYQSVQKKKYDILDPRKTEFDLDFADFMSKIEGLEVSEAEYALSPT</sequence>
<dbReference type="Proteomes" id="UP000827872">
    <property type="component" value="Linkage Group LG01"/>
</dbReference>
<reference evidence="1" key="1">
    <citation type="submission" date="2021-08" db="EMBL/GenBank/DDBJ databases">
        <title>The first chromosome-level gecko genome reveals the dynamic sex chromosomes of Neotropical dwarf geckos (Sphaerodactylidae: Sphaerodactylus).</title>
        <authorList>
            <person name="Pinto B.J."/>
            <person name="Keating S.E."/>
            <person name="Gamble T."/>
        </authorList>
    </citation>
    <scope>NUCLEOTIDE SEQUENCE</scope>
    <source>
        <strain evidence="1">TG3544</strain>
    </source>
</reference>
<evidence type="ECO:0000313" key="1">
    <source>
        <dbReference type="EMBL" id="KAH8016661.1"/>
    </source>
</evidence>
<protein>
    <submittedName>
        <fullName evidence="1">Uncharacterized protein</fullName>
    </submittedName>
</protein>
<gene>
    <name evidence="1" type="ORF">K3G42_021304</name>
</gene>
<keyword evidence="2" id="KW-1185">Reference proteome</keyword>
<accession>A0ACB8GAN9</accession>
<evidence type="ECO:0000313" key="2">
    <source>
        <dbReference type="Proteomes" id="UP000827872"/>
    </source>
</evidence>
<proteinExistence type="predicted"/>